<dbReference type="Proteomes" id="UP000222614">
    <property type="component" value="Segment"/>
</dbReference>
<feature type="transmembrane region" description="Helical" evidence="1">
    <location>
        <begin position="6"/>
        <end position="27"/>
    </location>
</feature>
<name>A0A1D8EX20_9CAUD</name>
<accession>A0A1D8EX20</accession>
<dbReference type="EMBL" id="KX648391">
    <property type="protein sequence ID" value="AOT25776.1"/>
    <property type="molecule type" value="Genomic_DNA"/>
</dbReference>
<reference evidence="3" key="1">
    <citation type="submission" date="2016-08" db="EMBL/GenBank/DDBJ databases">
        <authorList>
            <person name="Seilhamer J.J."/>
        </authorList>
    </citation>
    <scope>NUCLEOTIDE SEQUENCE [LARGE SCALE GENOMIC DNA]</scope>
</reference>
<evidence type="ECO:0000313" key="3">
    <source>
        <dbReference type="Proteomes" id="UP000222614"/>
    </source>
</evidence>
<proteinExistence type="predicted"/>
<keyword evidence="1" id="KW-1133">Transmembrane helix</keyword>
<protein>
    <submittedName>
        <fullName evidence="2">Uncharacterized protein</fullName>
    </submittedName>
</protein>
<organism evidence="2 3">
    <name type="scientific">Mycobacterium phage Tortellini</name>
    <dbReference type="NCBI Taxonomy" id="1897497"/>
    <lineage>
        <taxon>Viruses</taxon>
        <taxon>Duplodnaviria</taxon>
        <taxon>Heunggongvirae</taxon>
        <taxon>Uroviricota</taxon>
        <taxon>Caudoviricetes</taxon>
        <taxon>Pclasvirinae</taxon>
        <taxon>Tortellinivirus</taxon>
        <taxon>Tortellinivirus tortellini</taxon>
        <taxon>Mycobacterium virus Tortellini</taxon>
    </lineage>
</organism>
<sequence length="124" mass="13655">MSRQVAAFIGIFAGIVAIVAAAVWFFFGRGPSTDDVAEFVQKGMQNHLATDPKYSKYALEVRDVSLVPTTGNEYKGVAEVYWHRDRAVHNVAITVVYDGSQGIWQTERGSFLFLFGSPADQPVP</sequence>
<keyword evidence="1" id="KW-0472">Membrane</keyword>
<evidence type="ECO:0000256" key="1">
    <source>
        <dbReference type="SAM" id="Phobius"/>
    </source>
</evidence>
<keyword evidence="3" id="KW-1185">Reference proteome</keyword>
<gene>
    <name evidence="2" type="ORF">SEA_TORTELLINI_31</name>
</gene>
<keyword evidence="1" id="KW-0812">Transmembrane</keyword>
<evidence type="ECO:0000313" key="2">
    <source>
        <dbReference type="EMBL" id="AOT25776.1"/>
    </source>
</evidence>